<organism evidence="4 5">
    <name type="scientific">Helianthus annuus</name>
    <name type="common">Common sunflower</name>
    <dbReference type="NCBI Taxonomy" id="4232"/>
    <lineage>
        <taxon>Eukaryota</taxon>
        <taxon>Viridiplantae</taxon>
        <taxon>Streptophyta</taxon>
        <taxon>Embryophyta</taxon>
        <taxon>Tracheophyta</taxon>
        <taxon>Spermatophyta</taxon>
        <taxon>Magnoliopsida</taxon>
        <taxon>eudicotyledons</taxon>
        <taxon>Gunneridae</taxon>
        <taxon>Pentapetalae</taxon>
        <taxon>asterids</taxon>
        <taxon>campanulids</taxon>
        <taxon>Asterales</taxon>
        <taxon>Asteraceae</taxon>
        <taxon>Asteroideae</taxon>
        <taxon>Heliantheae alliance</taxon>
        <taxon>Heliantheae</taxon>
        <taxon>Helianthus</taxon>
    </lineage>
</organism>
<proteinExistence type="inferred from homology"/>
<name>A0A9K3NF26_HELAN</name>
<reference evidence="4" key="1">
    <citation type="journal article" date="2017" name="Nature">
        <title>The sunflower genome provides insights into oil metabolism, flowering and Asterid evolution.</title>
        <authorList>
            <person name="Badouin H."/>
            <person name="Gouzy J."/>
            <person name="Grassa C.J."/>
            <person name="Murat F."/>
            <person name="Staton S.E."/>
            <person name="Cottret L."/>
            <person name="Lelandais-Briere C."/>
            <person name="Owens G.L."/>
            <person name="Carrere S."/>
            <person name="Mayjonade B."/>
            <person name="Legrand L."/>
            <person name="Gill N."/>
            <person name="Kane N.C."/>
            <person name="Bowers J.E."/>
            <person name="Hubner S."/>
            <person name="Bellec A."/>
            <person name="Berard A."/>
            <person name="Berges H."/>
            <person name="Blanchet N."/>
            <person name="Boniface M.C."/>
            <person name="Brunel D."/>
            <person name="Catrice O."/>
            <person name="Chaidir N."/>
            <person name="Claudel C."/>
            <person name="Donnadieu C."/>
            <person name="Faraut T."/>
            <person name="Fievet G."/>
            <person name="Helmstetter N."/>
            <person name="King M."/>
            <person name="Knapp S.J."/>
            <person name="Lai Z."/>
            <person name="Le Paslier M.C."/>
            <person name="Lippi Y."/>
            <person name="Lorenzon L."/>
            <person name="Mandel J.R."/>
            <person name="Marage G."/>
            <person name="Marchand G."/>
            <person name="Marquand E."/>
            <person name="Bret-Mestries E."/>
            <person name="Morien E."/>
            <person name="Nambeesan S."/>
            <person name="Nguyen T."/>
            <person name="Pegot-Espagnet P."/>
            <person name="Pouilly N."/>
            <person name="Raftis F."/>
            <person name="Sallet E."/>
            <person name="Schiex T."/>
            <person name="Thomas J."/>
            <person name="Vandecasteele C."/>
            <person name="Vares D."/>
            <person name="Vear F."/>
            <person name="Vautrin S."/>
            <person name="Crespi M."/>
            <person name="Mangin B."/>
            <person name="Burke J.M."/>
            <person name="Salse J."/>
            <person name="Munos S."/>
            <person name="Vincourt P."/>
            <person name="Rieseberg L.H."/>
            <person name="Langlade N.B."/>
        </authorList>
    </citation>
    <scope>NUCLEOTIDE SEQUENCE</scope>
    <source>
        <tissue evidence="4">Leaves</tissue>
    </source>
</reference>
<evidence type="ECO:0000313" key="5">
    <source>
        <dbReference type="Proteomes" id="UP000215914"/>
    </source>
</evidence>
<keyword evidence="3" id="KW-0560">Oxidoreductase</keyword>
<evidence type="ECO:0000256" key="1">
    <source>
        <dbReference type="ARBA" id="ARBA00006484"/>
    </source>
</evidence>
<evidence type="ECO:0000256" key="3">
    <source>
        <dbReference type="ARBA" id="ARBA00023002"/>
    </source>
</evidence>
<dbReference type="PANTHER" id="PTHR43490:SF107">
    <property type="entry name" value="SALUTARIDINE REDUCTASE (NADPH)"/>
    <property type="match status" value="1"/>
</dbReference>
<comment type="similarity">
    <text evidence="1">Belongs to the short-chain dehydrogenases/reductases (SDR) family.</text>
</comment>
<evidence type="ECO:0000256" key="2">
    <source>
        <dbReference type="ARBA" id="ARBA00022857"/>
    </source>
</evidence>
<dbReference type="PRINTS" id="PR00081">
    <property type="entry name" value="GDHRDH"/>
</dbReference>
<dbReference type="Gene3D" id="3.40.50.720">
    <property type="entry name" value="NAD(P)-binding Rossmann-like Domain"/>
    <property type="match status" value="1"/>
</dbReference>
<dbReference type="Gramene" id="mRNA:HanXRQr2_Chr07g0281241">
    <property type="protein sequence ID" value="mRNA:HanXRQr2_Chr07g0281241"/>
    <property type="gene ID" value="HanXRQr2_Chr07g0281241"/>
</dbReference>
<keyword evidence="5" id="KW-1185">Reference proteome</keyword>
<dbReference type="InterPro" id="IPR036291">
    <property type="entry name" value="NAD(P)-bd_dom_sf"/>
</dbReference>
<accession>A0A9K3NF26</accession>
<dbReference type="AlphaFoldDB" id="A0A9K3NF26"/>
<sequence>MASKRIAVVTGGNKGIGFEICKQLLASSSHDVLVVVTARDEQKGLQALHKLKTLGLSENTFVFRQLDVTDPSSITLFADFIGTQFGKLDILVRVYGRKFKIFDENHAGYESLDR</sequence>
<dbReference type="Pfam" id="PF00106">
    <property type="entry name" value="adh_short"/>
    <property type="match status" value="1"/>
</dbReference>
<dbReference type="EMBL" id="MNCJ02000322">
    <property type="protein sequence ID" value="KAF5797495.1"/>
    <property type="molecule type" value="Genomic_DNA"/>
</dbReference>
<dbReference type="SUPFAM" id="SSF51735">
    <property type="entry name" value="NAD(P)-binding Rossmann-fold domains"/>
    <property type="match status" value="1"/>
</dbReference>
<dbReference type="PANTHER" id="PTHR43490">
    <property type="entry name" value="(+)-NEOMENTHOL DEHYDROGENASE"/>
    <property type="match status" value="1"/>
</dbReference>
<dbReference type="GO" id="GO:0016491">
    <property type="term" value="F:oxidoreductase activity"/>
    <property type="evidence" value="ECO:0007669"/>
    <property type="project" value="UniProtKB-KW"/>
</dbReference>
<comment type="caution">
    <text evidence="4">The sequence shown here is derived from an EMBL/GenBank/DDBJ whole genome shotgun (WGS) entry which is preliminary data.</text>
</comment>
<reference evidence="4" key="2">
    <citation type="submission" date="2020-06" db="EMBL/GenBank/DDBJ databases">
        <title>Helianthus annuus Genome sequencing and assembly Release 2.</title>
        <authorList>
            <person name="Gouzy J."/>
            <person name="Langlade N."/>
            <person name="Munos S."/>
        </authorList>
    </citation>
    <scope>NUCLEOTIDE SEQUENCE</scope>
    <source>
        <tissue evidence="4">Leaves</tissue>
    </source>
</reference>
<protein>
    <submittedName>
        <fullName evidence="4">Short-chain dehydrogenase/reductase SDR, NAD(P)-binding domain superfamily</fullName>
    </submittedName>
</protein>
<evidence type="ECO:0000313" key="4">
    <source>
        <dbReference type="EMBL" id="KAF5797495.1"/>
    </source>
</evidence>
<dbReference type="Proteomes" id="UP000215914">
    <property type="component" value="Unassembled WGS sequence"/>
</dbReference>
<gene>
    <name evidence="4" type="ORF">HanXRQr2_Chr07g0281241</name>
</gene>
<keyword evidence="2" id="KW-0521">NADP</keyword>
<dbReference type="InterPro" id="IPR002347">
    <property type="entry name" value="SDR_fam"/>
</dbReference>